<dbReference type="KEGG" id="pfj:MYCFIDRAFT_176863"/>
<name>M3ARY1_PSEFD</name>
<accession>M3ARY1</accession>
<dbReference type="PANTHER" id="PTHR43772">
    <property type="entry name" value="ENDO-1,4-BETA-XYLANASE"/>
    <property type="match status" value="1"/>
</dbReference>
<feature type="site" description="Important for catalytic activity, responsible for pKa modulation of the active site Glu and correct orientation of both the proton donor and substrate" evidence="5">
    <location>
        <position position="180"/>
    </location>
</feature>
<keyword evidence="2 6" id="KW-0378">Hydrolase</keyword>
<evidence type="ECO:0000256" key="3">
    <source>
        <dbReference type="ARBA" id="ARBA00023277"/>
    </source>
</evidence>
<evidence type="ECO:0000313" key="9">
    <source>
        <dbReference type="EMBL" id="EME79858.1"/>
    </source>
</evidence>
<organism evidence="9 10">
    <name type="scientific">Pseudocercospora fijiensis (strain CIRAD86)</name>
    <name type="common">Black leaf streak disease fungus</name>
    <name type="synonym">Mycosphaerella fijiensis</name>
    <dbReference type="NCBI Taxonomy" id="383855"/>
    <lineage>
        <taxon>Eukaryota</taxon>
        <taxon>Fungi</taxon>
        <taxon>Dikarya</taxon>
        <taxon>Ascomycota</taxon>
        <taxon>Pezizomycotina</taxon>
        <taxon>Dothideomycetes</taxon>
        <taxon>Dothideomycetidae</taxon>
        <taxon>Mycosphaerellales</taxon>
        <taxon>Mycosphaerellaceae</taxon>
        <taxon>Pseudocercospora</taxon>
    </lineage>
</organism>
<dbReference type="InterPro" id="IPR023296">
    <property type="entry name" value="Glyco_hydro_beta-prop_sf"/>
</dbReference>
<dbReference type="GO" id="GO:0004553">
    <property type="term" value="F:hydrolase activity, hydrolyzing O-glycosyl compounds"/>
    <property type="evidence" value="ECO:0007669"/>
    <property type="project" value="InterPro"/>
</dbReference>
<evidence type="ECO:0000256" key="2">
    <source>
        <dbReference type="ARBA" id="ARBA00022801"/>
    </source>
</evidence>
<gene>
    <name evidence="9" type="ORF">MYCFIDRAFT_176863</name>
</gene>
<keyword evidence="3" id="KW-0119">Carbohydrate metabolism</keyword>
<evidence type="ECO:0000256" key="1">
    <source>
        <dbReference type="ARBA" id="ARBA00009865"/>
    </source>
</evidence>
<dbReference type="GeneID" id="19333642"/>
<comment type="similarity">
    <text evidence="1 6">Belongs to the glycosyl hydrolase 43 family.</text>
</comment>
<feature type="region of interest" description="Disordered" evidence="7">
    <location>
        <begin position="336"/>
        <end position="357"/>
    </location>
</feature>
<keyword evidence="8" id="KW-0732">Signal</keyword>
<dbReference type="OrthoDB" id="5211809at2759"/>
<sequence>MLTLPILLFSSLVTAHEIHFTSTGNPILADGSHYSADPAPIVVDDKLYIIAGEDTAPIGKNDFFIKNWNLFSTESATPEGGNWTLCAPFLKPHETFAWANESSAFAAQIVRGPRGRFFLYAPVWQNNASMDEDPFGIGVAVADDILDLGNPTKILLVNRPFCPIVSDSFPPPGNDIENIDPTVLVDDDERVYMYWGTFGSLKGVELKSDMVTFASNVTDITSLEGFFEAPWIMKRRGTYYLLYADNNVTSSSHCTPTLYHACIAYGTASSPMGPWTYRGVILGIVSSTTSHPGAIEWNGQWYLIYHTSDAKDGGIFRRSIAWDRLTFNDYASPPAIQRVQQTKRPSPKAKPTLNRAQLATPSSDPICLIQYWIAALNDEKVNPNPLPPEYWSSWNDSTSQVNVTLTYTWNETVALNGTSMVFWANHDAGDVEGAK</sequence>
<proteinExistence type="inferred from homology"/>
<dbReference type="InterPro" id="IPR052176">
    <property type="entry name" value="Glycosyl_Hydrlase_43_Enz"/>
</dbReference>
<dbReference type="InterPro" id="IPR006710">
    <property type="entry name" value="Glyco_hydro_43"/>
</dbReference>
<dbReference type="HOGENOM" id="CLU_009397_6_0_1"/>
<dbReference type="AlphaFoldDB" id="M3ARY1"/>
<dbReference type="eggNOG" id="ENOG502SI39">
    <property type="taxonomic scope" value="Eukaryota"/>
</dbReference>
<feature type="signal peptide" evidence="8">
    <location>
        <begin position="1"/>
        <end position="15"/>
    </location>
</feature>
<dbReference type="VEuPathDB" id="FungiDB:MYCFIDRAFT_176863"/>
<protein>
    <submittedName>
        <fullName evidence="9">Glycoside hydrolase family 43 protein</fullName>
    </submittedName>
</protein>
<dbReference type="Pfam" id="PF04616">
    <property type="entry name" value="Glyco_hydro_43"/>
    <property type="match status" value="1"/>
</dbReference>
<evidence type="ECO:0000256" key="4">
    <source>
        <dbReference type="ARBA" id="ARBA00023295"/>
    </source>
</evidence>
<dbReference type="Proteomes" id="UP000016932">
    <property type="component" value="Unassembled WGS sequence"/>
</dbReference>
<evidence type="ECO:0000256" key="8">
    <source>
        <dbReference type="SAM" id="SignalP"/>
    </source>
</evidence>
<evidence type="ECO:0000256" key="7">
    <source>
        <dbReference type="SAM" id="MobiDB-lite"/>
    </source>
</evidence>
<evidence type="ECO:0000313" key="10">
    <source>
        <dbReference type="Proteomes" id="UP000016932"/>
    </source>
</evidence>
<evidence type="ECO:0000256" key="6">
    <source>
        <dbReference type="RuleBase" id="RU361187"/>
    </source>
</evidence>
<dbReference type="GO" id="GO:0005975">
    <property type="term" value="P:carbohydrate metabolic process"/>
    <property type="evidence" value="ECO:0007669"/>
    <property type="project" value="InterPro"/>
</dbReference>
<keyword evidence="10" id="KW-1185">Reference proteome</keyword>
<dbReference type="PANTHER" id="PTHR43772:SF2">
    <property type="entry name" value="PUTATIVE (AFU_ORTHOLOGUE AFUA_2G04480)-RELATED"/>
    <property type="match status" value="1"/>
</dbReference>
<keyword evidence="4 6" id="KW-0326">Glycosidase</keyword>
<dbReference type="CDD" id="cd08990">
    <property type="entry name" value="GH43_AXH_like"/>
    <property type="match status" value="1"/>
</dbReference>
<dbReference type="RefSeq" id="XP_007928980.1">
    <property type="nucleotide sequence ID" value="XM_007930789.1"/>
</dbReference>
<dbReference type="SUPFAM" id="SSF75005">
    <property type="entry name" value="Arabinanase/levansucrase/invertase"/>
    <property type="match status" value="1"/>
</dbReference>
<dbReference type="Gene3D" id="2.115.10.20">
    <property type="entry name" value="Glycosyl hydrolase domain, family 43"/>
    <property type="match status" value="1"/>
</dbReference>
<evidence type="ECO:0000256" key="5">
    <source>
        <dbReference type="PIRSR" id="PIRSR606710-2"/>
    </source>
</evidence>
<reference evidence="9 10" key="1">
    <citation type="journal article" date="2012" name="PLoS Pathog.">
        <title>Diverse lifestyles and strategies of plant pathogenesis encoded in the genomes of eighteen Dothideomycetes fungi.</title>
        <authorList>
            <person name="Ohm R.A."/>
            <person name="Feau N."/>
            <person name="Henrissat B."/>
            <person name="Schoch C.L."/>
            <person name="Horwitz B.A."/>
            <person name="Barry K.W."/>
            <person name="Condon B.J."/>
            <person name="Copeland A.C."/>
            <person name="Dhillon B."/>
            <person name="Glaser F."/>
            <person name="Hesse C.N."/>
            <person name="Kosti I."/>
            <person name="LaButti K."/>
            <person name="Lindquist E.A."/>
            <person name="Lucas S."/>
            <person name="Salamov A.A."/>
            <person name="Bradshaw R.E."/>
            <person name="Ciuffetti L."/>
            <person name="Hamelin R.C."/>
            <person name="Kema G.H.J."/>
            <person name="Lawrence C."/>
            <person name="Scott J.A."/>
            <person name="Spatafora J.W."/>
            <person name="Turgeon B.G."/>
            <person name="de Wit P.J.G.M."/>
            <person name="Zhong S."/>
            <person name="Goodwin S.B."/>
            <person name="Grigoriev I.V."/>
        </authorList>
    </citation>
    <scope>NUCLEOTIDE SEQUENCE [LARGE SCALE GENOMIC DNA]</scope>
    <source>
        <strain evidence="9 10">CIRAD86</strain>
    </source>
</reference>
<dbReference type="EMBL" id="KB446561">
    <property type="protein sequence ID" value="EME79858.1"/>
    <property type="molecule type" value="Genomic_DNA"/>
</dbReference>
<feature type="chain" id="PRO_5012067915" evidence="8">
    <location>
        <begin position="16"/>
        <end position="435"/>
    </location>
</feature>